<dbReference type="Gene3D" id="3.40.430.10">
    <property type="entry name" value="Dihydrofolate Reductase, subunit A"/>
    <property type="match status" value="1"/>
</dbReference>
<feature type="domain" description="Bacterial bifunctional deaminase-reductase C-terminal" evidence="1">
    <location>
        <begin position="6"/>
        <end position="170"/>
    </location>
</feature>
<dbReference type="Proteomes" id="UP000319555">
    <property type="component" value="Unassembled WGS sequence"/>
</dbReference>
<dbReference type="InterPro" id="IPR002734">
    <property type="entry name" value="RibDG_C"/>
</dbReference>
<reference evidence="2 3" key="1">
    <citation type="submission" date="2017-05" db="EMBL/GenBank/DDBJ databases">
        <authorList>
            <person name="Varghese N."/>
            <person name="Submissions S."/>
        </authorList>
    </citation>
    <scope>NUCLEOTIDE SEQUENCE [LARGE SCALE GENOMIC DNA]</scope>
    <source>
        <strain evidence="2 3">DSM 28009</strain>
    </source>
</reference>
<dbReference type="InterPro" id="IPR024072">
    <property type="entry name" value="DHFR-like_dom_sf"/>
</dbReference>
<dbReference type="AlphaFoldDB" id="A0A521DQ38"/>
<name>A0A521DQ38_9RHOB</name>
<dbReference type="PANTHER" id="PTHR38011:SF11">
    <property type="entry name" value="2,5-DIAMINO-6-RIBOSYLAMINO-4(3H)-PYRIMIDINONE 5'-PHOSPHATE REDUCTASE"/>
    <property type="match status" value="1"/>
</dbReference>
<evidence type="ECO:0000313" key="3">
    <source>
        <dbReference type="Proteomes" id="UP000319555"/>
    </source>
</evidence>
<dbReference type="EMBL" id="FXTE01000007">
    <property type="protein sequence ID" value="SMO73675.1"/>
    <property type="molecule type" value="Genomic_DNA"/>
</dbReference>
<protein>
    <submittedName>
        <fullName evidence="2">Dihydrofolate reductase</fullName>
    </submittedName>
</protein>
<proteinExistence type="predicted"/>
<sequence>MPTGHIMMAMSLDGFVARPDHRLDWLEKQPTADEDHGFAAFQSSVDVIVMGSGSYRTVLGFGEWPYKKPVVVLSRSMKPSGIPDELRERVEVSDKTPTDLMEDFGARGYNRVYVDGGAIIQSFLKAGLIEDMRITLVPILIGEGIRIFGETEGDVDLELVSVSSFSSGLVDLDYRLKTR</sequence>
<dbReference type="GO" id="GO:0009231">
    <property type="term" value="P:riboflavin biosynthetic process"/>
    <property type="evidence" value="ECO:0007669"/>
    <property type="project" value="InterPro"/>
</dbReference>
<dbReference type="GO" id="GO:0008703">
    <property type="term" value="F:5-amino-6-(5-phosphoribosylamino)uracil reductase activity"/>
    <property type="evidence" value="ECO:0007669"/>
    <property type="project" value="InterPro"/>
</dbReference>
<dbReference type="RefSeq" id="WP_142637673.1">
    <property type="nucleotide sequence ID" value="NZ_FXTE01000007.1"/>
</dbReference>
<keyword evidence="3" id="KW-1185">Reference proteome</keyword>
<dbReference type="SUPFAM" id="SSF53597">
    <property type="entry name" value="Dihydrofolate reductase-like"/>
    <property type="match status" value="1"/>
</dbReference>
<gene>
    <name evidence="2" type="ORF">SAMN06265380_10735</name>
</gene>
<dbReference type="Pfam" id="PF01872">
    <property type="entry name" value="RibD_C"/>
    <property type="match status" value="1"/>
</dbReference>
<dbReference type="OrthoDB" id="9782335at2"/>
<evidence type="ECO:0000313" key="2">
    <source>
        <dbReference type="EMBL" id="SMO73675.1"/>
    </source>
</evidence>
<organism evidence="2 3">
    <name type="scientific">Ruegeria faecimaris</name>
    <dbReference type="NCBI Taxonomy" id="686389"/>
    <lineage>
        <taxon>Bacteria</taxon>
        <taxon>Pseudomonadati</taxon>
        <taxon>Pseudomonadota</taxon>
        <taxon>Alphaproteobacteria</taxon>
        <taxon>Rhodobacterales</taxon>
        <taxon>Roseobacteraceae</taxon>
        <taxon>Ruegeria</taxon>
    </lineage>
</organism>
<dbReference type="InterPro" id="IPR050765">
    <property type="entry name" value="Riboflavin_Biosynth_HTPR"/>
</dbReference>
<accession>A0A521DQ38</accession>
<evidence type="ECO:0000259" key="1">
    <source>
        <dbReference type="Pfam" id="PF01872"/>
    </source>
</evidence>
<dbReference type="PANTHER" id="PTHR38011">
    <property type="entry name" value="DIHYDROFOLATE REDUCTASE FAMILY PROTEIN (AFU_ORTHOLOGUE AFUA_8G06820)"/>
    <property type="match status" value="1"/>
</dbReference>